<reference evidence="2" key="1">
    <citation type="submission" date="2013-08" db="EMBL/GenBank/DDBJ databases">
        <authorList>
            <person name="Mendez C."/>
            <person name="Richter M."/>
            <person name="Ferrer M."/>
            <person name="Sanchez J."/>
        </authorList>
    </citation>
    <scope>NUCLEOTIDE SEQUENCE</scope>
</reference>
<dbReference type="GO" id="GO:0016746">
    <property type="term" value="F:acyltransferase activity"/>
    <property type="evidence" value="ECO:0007669"/>
    <property type="project" value="InterPro"/>
</dbReference>
<dbReference type="InterPro" id="IPR014031">
    <property type="entry name" value="Ketoacyl_synth_C"/>
</dbReference>
<organism evidence="2">
    <name type="scientific">mine drainage metagenome</name>
    <dbReference type="NCBI Taxonomy" id="410659"/>
    <lineage>
        <taxon>unclassified sequences</taxon>
        <taxon>metagenomes</taxon>
        <taxon>ecological metagenomes</taxon>
    </lineage>
</organism>
<evidence type="ECO:0000259" key="1">
    <source>
        <dbReference type="Pfam" id="PF02801"/>
    </source>
</evidence>
<name>T1CE92_9ZZZZ</name>
<dbReference type="Pfam" id="PF02801">
    <property type="entry name" value="Ketoacyl-synt_C"/>
    <property type="match status" value="1"/>
</dbReference>
<feature type="domain" description="Beta-ketoacyl synthase C-terminal" evidence="1">
    <location>
        <begin position="2"/>
        <end position="54"/>
    </location>
</feature>
<reference evidence="2" key="2">
    <citation type="journal article" date="2014" name="ISME J.">
        <title>Microbial stratification in low pH oxic and suboxic macroscopic growths along an acid mine drainage.</title>
        <authorList>
            <person name="Mendez-Garcia C."/>
            <person name="Mesa V."/>
            <person name="Sprenger R.R."/>
            <person name="Richter M."/>
            <person name="Diez M.S."/>
            <person name="Solano J."/>
            <person name="Bargiela R."/>
            <person name="Golyshina O.V."/>
            <person name="Manteca A."/>
            <person name="Ramos J.L."/>
            <person name="Gallego J.R."/>
            <person name="Llorente I."/>
            <person name="Martins Dos Santos V.A."/>
            <person name="Jensen O.N."/>
            <person name="Pelaez A.I."/>
            <person name="Sanchez J."/>
            <person name="Ferrer M."/>
        </authorList>
    </citation>
    <scope>NUCLEOTIDE SEQUENCE</scope>
</reference>
<proteinExistence type="predicted"/>
<evidence type="ECO:0000313" key="2">
    <source>
        <dbReference type="EMBL" id="EQD64284.1"/>
    </source>
</evidence>
<gene>
    <name evidence="2" type="ORF">B2A_02083</name>
</gene>
<dbReference type="SUPFAM" id="SSF53901">
    <property type="entry name" value="Thiolase-like"/>
    <property type="match status" value="1"/>
</dbReference>
<dbReference type="InterPro" id="IPR016039">
    <property type="entry name" value="Thiolase-like"/>
</dbReference>
<dbReference type="EMBL" id="AUZZ01001464">
    <property type="protein sequence ID" value="EQD64284.1"/>
    <property type="molecule type" value="Genomic_DNA"/>
</dbReference>
<protein>
    <submittedName>
        <fullName evidence="2">Beta-ketoacyl-acyl-carrier-protein synthase II</fullName>
    </submittedName>
</protein>
<dbReference type="Gene3D" id="3.40.47.10">
    <property type="match status" value="1"/>
</dbReference>
<accession>T1CE92</accession>
<comment type="caution">
    <text evidence="2">The sequence shown here is derived from an EMBL/GenBank/DDBJ whole genome shotgun (WGS) entry which is preliminary data.</text>
</comment>
<sequence>MAEACGLRQVFENLPPVTVLKPYLGHTLGACCVNELVLFASALLHRFIPATPGFKTTDPELNIHPLTVEMPAQTGHYLLNHFGFAGNNTVLILEKTA</sequence>
<dbReference type="AlphaFoldDB" id="T1CE92"/>